<proteinExistence type="inferred from homology"/>
<evidence type="ECO:0000256" key="6">
    <source>
        <dbReference type="ARBA" id="ARBA00023136"/>
    </source>
</evidence>
<dbReference type="PROSITE" id="PS51123">
    <property type="entry name" value="OMPA_2"/>
    <property type="match status" value="1"/>
</dbReference>
<dbReference type="CDD" id="cd07185">
    <property type="entry name" value="OmpA_C-like"/>
    <property type="match status" value="1"/>
</dbReference>
<keyword evidence="3" id="KW-1003">Cell membrane</keyword>
<dbReference type="EMBL" id="CAKLDI010000002">
    <property type="protein sequence ID" value="CAH0535618.1"/>
    <property type="molecule type" value="Genomic_DNA"/>
</dbReference>
<dbReference type="InterPro" id="IPR025713">
    <property type="entry name" value="MotB-like_N_dom"/>
</dbReference>
<keyword evidence="6 7" id="KW-0472">Membrane</keyword>
<dbReference type="PANTHER" id="PTHR30329:SF20">
    <property type="entry name" value="EXPORTED PROTEIN"/>
    <property type="match status" value="1"/>
</dbReference>
<keyword evidence="5 10" id="KW-1133">Transmembrane helix</keyword>
<comment type="subcellular location">
    <subcellularLocation>
        <location evidence="1">Cell membrane</location>
        <topology evidence="1">Single-pass membrane protein</topology>
    </subcellularLocation>
</comment>
<dbReference type="SUPFAM" id="SSF103088">
    <property type="entry name" value="OmpA-like"/>
    <property type="match status" value="1"/>
</dbReference>
<evidence type="ECO:0000256" key="10">
    <source>
        <dbReference type="SAM" id="Phobius"/>
    </source>
</evidence>
<feature type="region of interest" description="Disordered" evidence="9">
    <location>
        <begin position="285"/>
        <end position="336"/>
    </location>
</feature>
<keyword evidence="13" id="KW-1185">Reference proteome</keyword>
<accession>A0ABN8DZ71</accession>
<gene>
    <name evidence="12" type="primary">pal_6</name>
    <name evidence="12" type="ORF">VST7929_03144</name>
</gene>
<evidence type="ECO:0000256" key="4">
    <source>
        <dbReference type="ARBA" id="ARBA00022692"/>
    </source>
</evidence>
<evidence type="ECO:0000256" key="9">
    <source>
        <dbReference type="SAM" id="MobiDB-lite"/>
    </source>
</evidence>
<feature type="region of interest" description="Disordered" evidence="9">
    <location>
        <begin position="75"/>
        <end position="95"/>
    </location>
</feature>
<dbReference type="InterPro" id="IPR036737">
    <property type="entry name" value="OmpA-like_sf"/>
</dbReference>
<feature type="domain" description="OmpA-like" evidence="11">
    <location>
        <begin position="148"/>
        <end position="265"/>
    </location>
</feature>
<evidence type="ECO:0000256" key="1">
    <source>
        <dbReference type="ARBA" id="ARBA00004162"/>
    </source>
</evidence>
<protein>
    <submittedName>
        <fullName evidence="12">Peptidoglycan-associated lipoprotein</fullName>
    </submittedName>
</protein>
<keyword evidence="12" id="KW-0449">Lipoprotein</keyword>
<sequence>MRSRHRNQGGEAPENHERWLVSYADYMTLLFALFVVLYAFAMSEKGSTQSMVNNLIASLQQSGLIAGTPGNPIFSQGTGISGTQGNPSPMPEKINLRPIQQPLPTASQNHLAQDSKDANSALVKSLTTLRSILKNEIKNHEVEVEQLGQQLRIRVTAPILFAADSEYLQPKFDPLVASIGRALSQVPGQITITGHTNQQPPNHELYRNNFELSALRAVSVANILMEQHGIPPKRITVQGVGDTQPIAPKNDPANRRVEITIMQGKASQEDEMLNDKGQLVKVAAPTMASKAKPEPKAQSAAPTNLVNQPPQPTMLSEDGVMPPPPPILKDGQPLDN</sequence>
<evidence type="ECO:0000256" key="2">
    <source>
        <dbReference type="ARBA" id="ARBA00008914"/>
    </source>
</evidence>
<dbReference type="InterPro" id="IPR050330">
    <property type="entry name" value="Bact_OuterMem_StrucFunc"/>
</dbReference>
<dbReference type="RefSeq" id="WP_237468522.1">
    <property type="nucleotide sequence ID" value="NZ_CAKLDI010000002.1"/>
</dbReference>
<organism evidence="12 13">
    <name type="scientific">Vibrio stylophorae</name>
    <dbReference type="NCBI Taxonomy" id="659351"/>
    <lineage>
        <taxon>Bacteria</taxon>
        <taxon>Pseudomonadati</taxon>
        <taxon>Pseudomonadota</taxon>
        <taxon>Gammaproteobacteria</taxon>
        <taxon>Vibrionales</taxon>
        <taxon>Vibrionaceae</taxon>
        <taxon>Vibrio</taxon>
    </lineage>
</organism>
<dbReference type="Gene3D" id="3.30.1330.60">
    <property type="entry name" value="OmpA-like domain"/>
    <property type="match status" value="1"/>
</dbReference>
<comment type="similarity">
    <text evidence="2">Belongs to the MotB family.</text>
</comment>
<dbReference type="InterPro" id="IPR006665">
    <property type="entry name" value="OmpA-like"/>
</dbReference>
<comment type="caution">
    <text evidence="12">The sequence shown here is derived from an EMBL/GenBank/DDBJ whole genome shotgun (WGS) entry which is preliminary data.</text>
</comment>
<evidence type="ECO:0000313" key="12">
    <source>
        <dbReference type="EMBL" id="CAH0535618.1"/>
    </source>
</evidence>
<evidence type="ECO:0000259" key="11">
    <source>
        <dbReference type="PROSITE" id="PS51123"/>
    </source>
</evidence>
<feature type="transmembrane region" description="Helical" evidence="10">
    <location>
        <begin position="20"/>
        <end position="41"/>
    </location>
</feature>
<dbReference type="Pfam" id="PF00691">
    <property type="entry name" value="OmpA"/>
    <property type="match status" value="1"/>
</dbReference>
<dbReference type="PANTHER" id="PTHR30329">
    <property type="entry name" value="STATOR ELEMENT OF FLAGELLAR MOTOR COMPLEX"/>
    <property type="match status" value="1"/>
</dbReference>
<evidence type="ECO:0000256" key="5">
    <source>
        <dbReference type="ARBA" id="ARBA00022989"/>
    </source>
</evidence>
<feature type="coiled-coil region" evidence="8">
    <location>
        <begin position="123"/>
        <end position="150"/>
    </location>
</feature>
<dbReference type="Pfam" id="PF13677">
    <property type="entry name" value="MotB_plug"/>
    <property type="match status" value="1"/>
</dbReference>
<reference evidence="12" key="1">
    <citation type="submission" date="2021-11" db="EMBL/GenBank/DDBJ databases">
        <authorList>
            <person name="Rodrigo-Torres L."/>
            <person name="Arahal R. D."/>
            <person name="Lucena T."/>
        </authorList>
    </citation>
    <scope>NUCLEOTIDE SEQUENCE</scope>
    <source>
        <strain evidence="12">CECT 7929</strain>
    </source>
</reference>
<keyword evidence="8" id="KW-0175">Coiled coil</keyword>
<dbReference type="Proteomes" id="UP000838672">
    <property type="component" value="Unassembled WGS sequence"/>
</dbReference>
<keyword evidence="4 10" id="KW-0812">Transmembrane</keyword>
<name>A0ABN8DZ71_9VIBR</name>
<evidence type="ECO:0000256" key="7">
    <source>
        <dbReference type="PROSITE-ProRule" id="PRU00473"/>
    </source>
</evidence>
<feature type="compositionally biased region" description="Polar residues" evidence="9">
    <location>
        <begin position="75"/>
        <end position="87"/>
    </location>
</feature>
<evidence type="ECO:0000256" key="8">
    <source>
        <dbReference type="SAM" id="Coils"/>
    </source>
</evidence>
<evidence type="ECO:0000256" key="3">
    <source>
        <dbReference type="ARBA" id="ARBA00022475"/>
    </source>
</evidence>
<evidence type="ECO:0000313" key="13">
    <source>
        <dbReference type="Proteomes" id="UP000838672"/>
    </source>
</evidence>